<dbReference type="Gene3D" id="3.40.50.1110">
    <property type="entry name" value="SGNH hydrolase"/>
    <property type="match status" value="1"/>
</dbReference>
<sequence>MNSKTWLKKWIILLIFLIVVSFFLIFYLNTYKNVPLRFTNSISFDAKLSFLKNTNKLEDVEIIIIGSSMGLNNINTEILSEKLGDKILNLSSWGLKVNEIFDFMKILDLSNVKKIIYLNQYFDFYGESIKPYNFQDVKNYLYDNSYFIAYFNTFNSLSKNLKDYLGWERRYLNKTKYSDLGFNKYGDIGLKINEENSSQDRWNAITDITKLNNHFDSFEDMLKYLREKNIDFYFVTTPYREIFFSEDKFVSQYNTYQNKIYDLNKVYSFKYINLQKILNLSDVYFADSSHLNFKGSRLVSKKLLKSIIK</sequence>
<dbReference type="AlphaFoldDB" id="A0A1P8KNH8"/>
<evidence type="ECO:0000313" key="3">
    <source>
        <dbReference type="Proteomes" id="UP000186074"/>
    </source>
</evidence>
<reference evidence="2 3" key="1">
    <citation type="submission" date="2017-01" db="EMBL/GenBank/DDBJ databases">
        <title>Genome sequencing of Arcobacter sp. LPB0137.</title>
        <authorList>
            <person name="Lee G.-W."/>
            <person name="Yi H."/>
        </authorList>
    </citation>
    <scope>NUCLEOTIDE SEQUENCE [LARGE SCALE GENOMIC DNA]</scope>
    <source>
        <strain evidence="2 3">LPB0137</strain>
    </source>
</reference>
<evidence type="ECO:0008006" key="4">
    <source>
        <dbReference type="Google" id="ProtNLM"/>
    </source>
</evidence>
<feature type="transmembrane region" description="Helical" evidence="1">
    <location>
        <begin position="12"/>
        <end position="31"/>
    </location>
</feature>
<gene>
    <name evidence="2" type="ORF">LPB137_09840</name>
</gene>
<keyword evidence="1" id="KW-1133">Transmembrane helix</keyword>
<proteinExistence type="predicted"/>
<dbReference type="GO" id="GO:0016788">
    <property type="term" value="F:hydrolase activity, acting on ester bonds"/>
    <property type="evidence" value="ECO:0007669"/>
    <property type="project" value="UniProtKB-ARBA"/>
</dbReference>
<dbReference type="InterPro" id="IPR036514">
    <property type="entry name" value="SGNH_hydro_sf"/>
</dbReference>
<keyword evidence="1" id="KW-0472">Membrane</keyword>
<dbReference type="EMBL" id="CP019070">
    <property type="protein sequence ID" value="APW66134.1"/>
    <property type="molecule type" value="Genomic_DNA"/>
</dbReference>
<dbReference type="RefSeq" id="WP_076087550.1">
    <property type="nucleotide sequence ID" value="NZ_CP019070.1"/>
</dbReference>
<keyword evidence="3" id="KW-1185">Reference proteome</keyword>
<evidence type="ECO:0000313" key="2">
    <source>
        <dbReference type="EMBL" id="APW66134.1"/>
    </source>
</evidence>
<dbReference type="SUPFAM" id="SSF52266">
    <property type="entry name" value="SGNH hydrolase"/>
    <property type="match status" value="1"/>
</dbReference>
<protein>
    <recommendedName>
        <fullName evidence="4">SGNH hydrolase-type esterase domain-containing protein</fullName>
    </recommendedName>
</protein>
<evidence type="ECO:0000256" key="1">
    <source>
        <dbReference type="SAM" id="Phobius"/>
    </source>
</evidence>
<dbReference type="OrthoDB" id="6819942at2"/>
<accession>A0A1P8KNH8</accession>
<dbReference type="KEGG" id="alp:LPB137_09840"/>
<dbReference type="STRING" id="1850254.LPB137_09840"/>
<name>A0A1P8KNH8_9BACT</name>
<organism evidence="2 3">
    <name type="scientific">Poseidonibacter parvus</name>
    <dbReference type="NCBI Taxonomy" id="1850254"/>
    <lineage>
        <taxon>Bacteria</taxon>
        <taxon>Pseudomonadati</taxon>
        <taxon>Campylobacterota</taxon>
        <taxon>Epsilonproteobacteria</taxon>
        <taxon>Campylobacterales</taxon>
        <taxon>Arcobacteraceae</taxon>
        <taxon>Poseidonibacter</taxon>
    </lineage>
</organism>
<dbReference type="Proteomes" id="UP000186074">
    <property type="component" value="Chromosome"/>
</dbReference>
<keyword evidence="1" id="KW-0812">Transmembrane</keyword>